<evidence type="ECO:0000259" key="3">
    <source>
        <dbReference type="Pfam" id="PF01370"/>
    </source>
</evidence>
<evidence type="ECO:0000256" key="1">
    <source>
        <dbReference type="SAM" id="MobiDB-lite"/>
    </source>
</evidence>
<reference evidence="4 5" key="1">
    <citation type="journal article" date="2019" name="Int. J. Syst. Evol. Microbiol.">
        <title>The Global Catalogue of Microorganisms (GCM) 10K type strain sequencing project: providing services to taxonomists for standard genome sequencing and annotation.</title>
        <authorList>
            <consortium name="The Broad Institute Genomics Platform"/>
            <consortium name="The Broad Institute Genome Sequencing Center for Infectious Disease"/>
            <person name="Wu L."/>
            <person name="Ma J."/>
        </authorList>
    </citation>
    <scope>NUCLEOTIDE SEQUENCE [LARGE SCALE GENOMIC DNA]</scope>
    <source>
        <strain evidence="4 5">JCM 4087</strain>
    </source>
</reference>
<feature type="compositionally biased region" description="Low complexity" evidence="1">
    <location>
        <begin position="664"/>
        <end position="681"/>
    </location>
</feature>
<dbReference type="Pfam" id="PF01370">
    <property type="entry name" value="Epimerase"/>
    <property type="match status" value="2"/>
</dbReference>
<organism evidence="4 5">
    <name type="scientific">Streptomyces thioluteus</name>
    <dbReference type="NCBI Taxonomy" id="66431"/>
    <lineage>
        <taxon>Bacteria</taxon>
        <taxon>Bacillati</taxon>
        <taxon>Actinomycetota</taxon>
        <taxon>Actinomycetes</taxon>
        <taxon>Kitasatosporales</taxon>
        <taxon>Streptomycetaceae</taxon>
        <taxon>Streptomyces</taxon>
    </lineage>
</organism>
<dbReference type="Pfam" id="PF00483">
    <property type="entry name" value="NTP_transferase"/>
    <property type="match status" value="1"/>
</dbReference>
<dbReference type="InterPro" id="IPR001509">
    <property type="entry name" value="Epimerase_deHydtase"/>
</dbReference>
<evidence type="ECO:0000259" key="2">
    <source>
        <dbReference type="Pfam" id="PF00483"/>
    </source>
</evidence>
<feature type="compositionally biased region" description="Low complexity" evidence="1">
    <location>
        <begin position="362"/>
        <end position="371"/>
    </location>
</feature>
<feature type="region of interest" description="Disordered" evidence="1">
    <location>
        <begin position="596"/>
        <end position="640"/>
    </location>
</feature>
<feature type="domain" description="NAD-dependent epimerase/dehydratase" evidence="3">
    <location>
        <begin position="427"/>
        <end position="465"/>
    </location>
</feature>
<dbReference type="Gene3D" id="3.90.550.10">
    <property type="entry name" value="Spore Coat Polysaccharide Biosynthesis Protein SpsA, Chain A"/>
    <property type="match status" value="1"/>
</dbReference>
<dbReference type="CDD" id="cd04181">
    <property type="entry name" value="NTP_transferase"/>
    <property type="match status" value="1"/>
</dbReference>
<feature type="region of interest" description="Disordered" evidence="1">
    <location>
        <begin position="220"/>
        <end position="248"/>
    </location>
</feature>
<dbReference type="Gene3D" id="3.40.50.720">
    <property type="entry name" value="NAD(P)-binding Rossmann-like Domain"/>
    <property type="match status" value="1"/>
</dbReference>
<dbReference type="InterPro" id="IPR036291">
    <property type="entry name" value="NAD(P)-bd_dom_sf"/>
</dbReference>
<feature type="domain" description="NAD-dependent epimerase/dehydratase" evidence="3">
    <location>
        <begin position="250"/>
        <end position="358"/>
    </location>
</feature>
<dbReference type="PANTHER" id="PTHR22572">
    <property type="entry name" value="SUGAR-1-PHOSPHATE GUANYL TRANSFERASE"/>
    <property type="match status" value="1"/>
</dbReference>
<comment type="caution">
    <text evidence="4">The sequence shown here is derived from an EMBL/GenBank/DDBJ whole genome shotgun (WGS) entry which is preliminary data.</text>
</comment>
<dbReference type="EMBL" id="BAAAXZ010000014">
    <property type="protein sequence ID" value="GAA2910757.1"/>
    <property type="molecule type" value="Genomic_DNA"/>
</dbReference>
<feature type="compositionally biased region" description="Basic residues" evidence="1">
    <location>
        <begin position="308"/>
        <end position="324"/>
    </location>
</feature>
<dbReference type="InterPro" id="IPR029044">
    <property type="entry name" value="Nucleotide-diphossugar_trans"/>
</dbReference>
<feature type="compositionally biased region" description="Low complexity" evidence="1">
    <location>
        <begin position="395"/>
        <end position="413"/>
    </location>
</feature>
<feature type="compositionally biased region" description="Basic residues" evidence="1">
    <location>
        <begin position="372"/>
        <end position="394"/>
    </location>
</feature>
<feature type="compositionally biased region" description="Basic residues" evidence="1">
    <location>
        <begin position="596"/>
        <end position="609"/>
    </location>
</feature>
<feature type="region of interest" description="Disordered" evidence="1">
    <location>
        <begin position="655"/>
        <end position="681"/>
    </location>
</feature>
<dbReference type="SUPFAM" id="SSF53448">
    <property type="entry name" value="Nucleotide-diphospho-sugar transferases"/>
    <property type="match status" value="1"/>
</dbReference>
<dbReference type="InterPro" id="IPR050486">
    <property type="entry name" value="Mannose-1P_guanyltransferase"/>
</dbReference>
<dbReference type="InterPro" id="IPR005835">
    <property type="entry name" value="NTP_transferase_dom"/>
</dbReference>
<dbReference type="Proteomes" id="UP001501102">
    <property type="component" value="Unassembled WGS sequence"/>
</dbReference>
<protein>
    <submittedName>
        <fullName evidence="4">Uncharacterized protein</fullName>
    </submittedName>
</protein>
<feature type="compositionally biased region" description="Low complexity" evidence="1">
    <location>
        <begin position="628"/>
        <end position="637"/>
    </location>
</feature>
<feature type="region of interest" description="Disordered" evidence="1">
    <location>
        <begin position="308"/>
        <end position="328"/>
    </location>
</feature>
<feature type="domain" description="Nucleotidyl transferase" evidence="2">
    <location>
        <begin position="3"/>
        <end position="225"/>
    </location>
</feature>
<evidence type="ECO:0000313" key="5">
    <source>
        <dbReference type="Proteomes" id="UP001501102"/>
    </source>
</evidence>
<accession>A0ABN3WDQ2</accession>
<gene>
    <name evidence="4" type="ORF">GCM10020221_03240</name>
</gene>
<feature type="region of interest" description="Disordered" evidence="1">
    <location>
        <begin position="362"/>
        <end position="431"/>
    </location>
</feature>
<sequence length="681" mass="71380">MHAVILAGGKGIRLRPYTTALPKPLVPIGDQHAILEIVMRQLANAGFTSCTLAIGHLGHIIRAYVGDGSQWGLTVDYTTEESPLGTMGPLLTMADRLPESFLVMNGDVLTDLDFADVLRAHRDSGAPLTIATYPRQVSHRLGVLTTEAGRVTGFTEKPRMDYRVSMGVYGVTLDALARYTPGLPLGFDELVLDLLAAGTPPNAYEFGGYWLDIGRPDDYDRANAEFSPPPRPADQGSVTGPHAHPPPRCHGFLGRHAAGQLRALPGARGARRRPGTPGSAVPCDLAGADPDRLADALRAAAPDAVRQLRGRHRRQCHGPRRRQTPRGPAVLCEALRAAAPGARLVHLGSAAEYGPAARAALPRGVRPGRAARPLRGHQARRDARRHRLRPRRARPAGVQPLGPGARAAPWPGGSSRASGKPGPDGTVRTGDLSAHRDFVDARDVARAVVLAVTAPRPVTGVLNIGSGTARTPAEVAEGLAGAAGFRGRIDEDGAGSPRSAALPWQQADVTATGRTLGWKPSYAFGTTLTDLWAAAVTDPSLLVPLYVHPGAEPGPWERLVRAAPALRGVVLNAADGPGRCPDPSFRAVAARLRGGGRARAGVRGHRLRAPARSARPSPTCAGTGGGTTSTASSTTGPPRRPCCCPATADSPWCPGRWARGPSCSTPAPTRTPGTPRSPTCS</sequence>
<proteinExistence type="predicted"/>
<name>A0ABN3WDQ2_STRTU</name>
<dbReference type="SUPFAM" id="SSF51735">
    <property type="entry name" value="NAD(P)-binding Rossmann-fold domains"/>
    <property type="match status" value="1"/>
</dbReference>
<feature type="compositionally biased region" description="Low complexity" evidence="1">
    <location>
        <begin position="610"/>
        <end position="621"/>
    </location>
</feature>
<keyword evidence="5" id="KW-1185">Reference proteome</keyword>
<evidence type="ECO:0000313" key="4">
    <source>
        <dbReference type="EMBL" id="GAA2910757.1"/>
    </source>
</evidence>